<feature type="domain" description="Beta-lactamase-related" evidence="2">
    <location>
        <begin position="168"/>
        <end position="434"/>
    </location>
</feature>
<dbReference type="PANTHER" id="PTHR43283">
    <property type="entry name" value="BETA-LACTAMASE-RELATED"/>
    <property type="match status" value="1"/>
</dbReference>
<keyword evidence="1" id="KW-0812">Transmembrane</keyword>
<evidence type="ECO:0000256" key="1">
    <source>
        <dbReference type="SAM" id="Phobius"/>
    </source>
</evidence>
<proteinExistence type="predicted"/>
<evidence type="ECO:0000259" key="2">
    <source>
        <dbReference type="Pfam" id="PF00144"/>
    </source>
</evidence>
<dbReference type="PANTHER" id="PTHR43283:SF7">
    <property type="entry name" value="BETA-LACTAMASE-RELATED DOMAIN-CONTAINING PROTEIN"/>
    <property type="match status" value="1"/>
</dbReference>
<dbReference type="SUPFAM" id="SSF56601">
    <property type="entry name" value="beta-lactamase/transpeptidase-like"/>
    <property type="match status" value="1"/>
</dbReference>
<keyword evidence="1" id="KW-1133">Transmembrane helix</keyword>
<dbReference type="EMBL" id="OBQD01000007">
    <property type="protein sequence ID" value="SOC40324.1"/>
    <property type="molecule type" value="Genomic_DNA"/>
</dbReference>
<keyword evidence="1" id="KW-0472">Membrane</keyword>
<keyword evidence="4" id="KW-1185">Reference proteome</keyword>
<dbReference type="AlphaFoldDB" id="A0A285UEF1"/>
<dbReference type="InterPro" id="IPR050789">
    <property type="entry name" value="Diverse_Enzym_Activities"/>
</dbReference>
<protein>
    <recommendedName>
        <fullName evidence="2">Beta-lactamase-related domain-containing protein</fullName>
    </recommendedName>
</protein>
<gene>
    <name evidence="3" type="ORF">SAMN05892877_107132</name>
</gene>
<dbReference type="Proteomes" id="UP000219167">
    <property type="component" value="Unassembled WGS sequence"/>
</dbReference>
<reference evidence="3 4" key="1">
    <citation type="submission" date="2017-08" db="EMBL/GenBank/DDBJ databases">
        <authorList>
            <person name="de Groot N.N."/>
        </authorList>
    </citation>
    <scope>NUCLEOTIDE SEQUENCE [LARGE SCALE GENOMIC DNA]</scope>
    <source>
        <strain evidence="3 4">JC85</strain>
    </source>
</reference>
<feature type="transmembrane region" description="Helical" evidence="1">
    <location>
        <begin position="7"/>
        <end position="28"/>
    </location>
</feature>
<dbReference type="InterPro" id="IPR012338">
    <property type="entry name" value="Beta-lactam/transpept-like"/>
</dbReference>
<dbReference type="OrthoDB" id="9814204at2"/>
<accession>A0A285UEF1</accession>
<dbReference type="InterPro" id="IPR001466">
    <property type="entry name" value="Beta-lactam-related"/>
</dbReference>
<sequence length="460" mass="49605">MGRIRRIAARVLYMLFIFLAIVASWLIVRPPELLRVGSSYAAKIVCSNVFLAGRDASAVLDVDVQAPGHPLLRLMRQSVDHDEKTVTASLLGIFAPGYAAYREGFGCASVPDGDFVAAHQAISDVELPSVSQPVPDAPWPVGNAASADARLDAVLSDQALLGPGVRGVVVIHGGRLVGEHYGEGFSPDTPLLGWSVTKTVNAALVGRLMQDGRLAPDQRGLFAEWNGDARARISIADLLAMQSGLAFNEEYGEVTDVTRMLFLEPNMSRFAASFPLDANPGEKFRYSSGTAMLLSRLFMNALGDRWRALAYPSTGLFAPLGMKSAVLETDETGIFVGSSYMYATARDWARFAQLLLNDGVWNGTRLLPEGFVRAMGTPSSASGGEYGQAQTWIDGPGREPDSKYGLPEDTFWMLGHDGQSIAVIPSANIAVVRLGLTPSKLGYRPQELVKRVVDVLESRD</sequence>
<organism evidence="3 4">
    <name type="scientific">Rhizobium subbaraonis</name>
    <dbReference type="NCBI Taxonomy" id="908946"/>
    <lineage>
        <taxon>Bacteria</taxon>
        <taxon>Pseudomonadati</taxon>
        <taxon>Pseudomonadota</taxon>
        <taxon>Alphaproteobacteria</taxon>
        <taxon>Hyphomicrobiales</taxon>
        <taxon>Rhizobiaceae</taxon>
        <taxon>Rhizobium/Agrobacterium group</taxon>
        <taxon>Rhizobium</taxon>
    </lineage>
</organism>
<dbReference type="Gene3D" id="3.40.710.10">
    <property type="entry name" value="DD-peptidase/beta-lactamase superfamily"/>
    <property type="match status" value="1"/>
</dbReference>
<evidence type="ECO:0000313" key="4">
    <source>
        <dbReference type="Proteomes" id="UP000219167"/>
    </source>
</evidence>
<evidence type="ECO:0000313" key="3">
    <source>
        <dbReference type="EMBL" id="SOC40324.1"/>
    </source>
</evidence>
<name>A0A285UEF1_9HYPH</name>
<dbReference type="Pfam" id="PF00144">
    <property type="entry name" value="Beta-lactamase"/>
    <property type="match status" value="1"/>
</dbReference>